<name>A0A326U0Z0_THEHA</name>
<dbReference type="EMBL" id="QKUF01000022">
    <property type="protein sequence ID" value="PZW24178.1"/>
    <property type="molecule type" value="Genomic_DNA"/>
</dbReference>
<evidence type="ECO:0000313" key="3">
    <source>
        <dbReference type="Proteomes" id="UP000248806"/>
    </source>
</evidence>
<dbReference type="RefSeq" id="WP_111324941.1">
    <property type="nucleotide sequence ID" value="NZ_BIFX01000001.1"/>
</dbReference>
<dbReference type="OrthoDB" id="148469at2"/>
<gene>
    <name evidence="2" type="ORF">EI42_04624</name>
</gene>
<reference evidence="2 3" key="1">
    <citation type="submission" date="2018-06" db="EMBL/GenBank/DDBJ databases">
        <title>Genomic Encyclopedia of Archaeal and Bacterial Type Strains, Phase II (KMG-II): from individual species to whole genera.</title>
        <authorList>
            <person name="Goeker M."/>
        </authorList>
    </citation>
    <scope>NUCLEOTIDE SEQUENCE [LARGE SCALE GENOMIC DNA]</scope>
    <source>
        <strain evidence="2 3">ATCC BAA-1881</strain>
    </source>
</reference>
<protein>
    <submittedName>
        <fullName evidence="2">Uncharacterized protein</fullName>
    </submittedName>
</protein>
<keyword evidence="1" id="KW-0472">Membrane</keyword>
<keyword evidence="1" id="KW-1133">Transmembrane helix</keyword>
<proteinExistence type="predicted"/>
<feature type="transmembrane region" description="Helical" evidence="1">
    <location>
        <begin position="21"/>
        <end position="47"/>
    </location>
</feature>
<comment type="caution">
    <text evidence="2">The sequence shown here is derived from an EMBL/GenBank/DDBJ whole genome shotgun (WGS) entry which is preliminary data.</text>
</comment>
<dbReference type="Proteomes" id="UP000248806">
    <property type="component" value="Unassembled WGS sequence"/>
</dbReference>
<keyword evidence="3" id="KW-1185">Reference proteome</keyword>
<dbReference type="AlphaFoldDB" id="A0A326U0Z0"/>
<accession>A0A326U0Z0</accession>
<feature type="transmembrane region" description="Helical" evidence="1">
    <location>
        <begin position="67"/>
        <end position="87"/>
    </location>
</feature>
<evidence type="ECO:0000256" key="1">
    <source>
        <dbReference type="SAM" id="Phobius"/>
    </source>
</evidence>
<evidence type="ECO:0000313" key="2">
    <source>
        <dbReference type="EMBL" id="PZW24178.1"/>
    </source>
</evidence>
<sequence>MEQPANALHTFRLGKTAYRRTTLLSLLMMVGLLLCAVLAVCGCVWLWGKYDHHFTLYLKWQDALIGLLGAISFIGFGGCILIARFLFALHNGYRKSVFTLYEHTLEARDLSPQNLLSIFWSLNAAFWCSVAALIGLLPAVLIGWTLKLSDPMLLVLATGGTILLSIAGLVVSIVSVVFIVIGVVGLVSFTQKLGAALHYELDNRAALRIDRSVLTIIYPGKQETMIDLRLLDPEDQCLLLALLRERWQSARKEWNPDLGEEIEQALHEAERKAIPV</sequence>
<feature type="transmembrane region" description="Helical" evidence="1">
    <location>
        <begin position="118"/>
        <end position="142"/>
    </location>
</feature>
<keyword evidence="1" id="KW-0812">Transmembrane</keyword>
<organism evidence="2 3">
    <name type="scientific">Thermosporothrix hazakensis</name>
    <dbReference type="NCBI Taxonomy" id="644383"/>
    <lineage>
        <taxon>Bacteria</taxon>
        <taxon>Bacillati</taxon>
        <taxon>Chloroflexota</taxon>
        <taxon>Ktedonobacteria</taxon>
        <taxon>Ktedonobacterales</taxon>
        <taxon>Thermosporotrichaceae</taxon>
        <taxon>Thermosporothrix</taxon>
    </lineage>
</organism>
<feature type="transmembrane region" description="Helical" evidence="1">
    <location>
        <begin position="162"/>
        <end position="189"/>
    </location>
</feature>